<proteinExistence type="predicted"/>
<dbReference type="AlphaFoldDB" id="A0A1V9Y116"/>
<evidence type="ECO:0000313" key="2">
    <source>
        <dbReference type="Proteomes" id="UP000192247"/>
    </source>
</evidence>
<dbReference type="OrthoDB" id="9990458at2759"/>
<name>A0A1V9Y116_9ACAR</name>
<dbReference type="InParanoid" id="A0A1V9Y116"/>
<dbReference type="Gene3D" id="1.20.140.150">
    <property type="match status" value="1"/>
</dbReference>
<gene>
    <name evidence="1" type="ORF">BIW11_00155</name>
</gene>
<reference evidence="1 2" key="1">
    <citation type="journal article" date="2017" name="Gigascience">
        <title>Draft genome of the honey bee ectoparasitic mite, Tropilaelaps mercedesae, is shaped by the parasitic life history.</title>
        <authorList>
            <person name="Dong X."/>
            <person name="Armstrong S.D."/>
            <person name="Xia D."/>
            <person name="Makepeace B.L."/>
            <person name="Darby A.C."/>
            <person name="Kadowaki T."/>
        </authorList>
    </citation>
    <scope>NUCLEOTIDE SEQUENCE [LARGE SCALE GENOMIC DNA]</scope>
    <source>
        <strain evidence="1">Wuxi-XJTLU</strain>
    </source>
</reference>
<comment type="caution">
    <text evidence="1">The sequence shown here is derived from an EMBL/GenBank/DDBJ whole genome shotgun (WGS) entry which is preliminary data.</text>
</comment>
<keyword evidence="2" id="KW-1185">Reference proteome</keyword>
<evidence type="ECO:0000313" key="1">
    <source>
        <dbReference type="EMBL" id="OQR79457.1"/>
    </source>
</evidence>
<sequence length="150" mass="16398">MPRQSAFLADRASAAGTAAALREAAAERLSRGGVFSSGRSSLPPLVLTLRQRSVAIEGMSRHTVRLLRLLTPLTALGSLVAQGVALFTDRWLQSEELMPNPRYNGTGDKEYLSKFTISGLWKLCYNDRCTLLTESNEQIMEVHAFATKAA</sequence>
<accession>A0A1V9Y116</accession>
<protein>
    <submittedName>
        <fullName evidence="1">Uncharacterized protein</fullName>
    </submittedName>
</protein>
<dbReference type="EMBL" id="MNPL01001095">
    <property type="protein sequence ID" value="OQR79457.1"/>
    <property type="molecule type" value="Genomic_DNA"/>
</dbReference>
<dbReference type="Proteomes" id="UP000192247">
    <property type="component" value="Unassembled WGS sequence"/>
</dbReference>
<organism evidence="1 2">
    <name type="scientific">Tropilaelaps mercedesae</name>
    <dbReference type="NCBI Taxonomy" id="418985"/>
    <lineage>
        <taxon>Eukaryota</taxon>
        <taxon>Metazoa</taxon>
        <taxon>Ecdysozoa</taxon>
        <taxon>Arthropoda</taxon>
        <taxon>Chelicerata</taxon>
        <taxon>Arachnida</taxon>
        <taxon>Acari</taxon>
        <taxon>Parasitiformes</taxon>
        <taxon>Mesostigmata</taxon>
        <taxon>Gamasina</taxon>
        <taxon>Dermanyssoidea</taxon>
        <taxon>Laelapidae</taxon>
        <taxon>Tropilaelaps</taxon>
    </lineage>
</organism>